<dbReference type="Pfam" id="PF03771">
    <property type="entry name" value="SPDY"/>
    <property type="match status" value="1"/>
</dbReference>
<feature type="domain" description="DUF317" evidence="2">
    <location>
        <begin position="71"/>
        <end position="130"/>
    </location>
</feature>
<name>A0A7H8NGQ5_9ACTN</name>
<evidence type="ECO:0000313" key="4">
    <source>
        <dbReference type="Proteomes" id="UP000509303"/>
    </source>
</evidence>
<dbReference type="EMBL" id="CP054929">
    <property type="protein sequence ID" value="QKW53586.1"/>
    <property type="molecule type" value="Genomic_DNA"/>
</dbReference>
<feature type="compositionally biased region" description="Polar residues" evidence="1">
    <location>
        <begin position="10"/>
        <end position="20"/>
    </location>
</feature>
<evidence type="ECO:0000256" key="1">
    <source>
        <dbReference type="SAM" id="MobiDB-lite"/>
    </source>
</evidence>
<keyword evidence="4" id="KW-1185">Reference proteome</keyword>
<evidence type="ECO:0000259" key="2">
    <source>
        <dbReference type="Pfam" id="PF03771"/>
    </source>
</evidence>
<protein>
    <submittedName>
        <fullName evidence="3">DUF317 domain-containing protein</fullName>
    </submittedName>
</protein>
<dbReference type="Proteomes" id="UP000509303">
    <property type="component" value="Chromosome"/>
</dbReference>
<organism evidence="3 4">
    <name type="scientific">Streptomyces buecherae</name>
    <dbReference type="NCBI Taxonomy" id="2763006"/>
    <lineage>
        <taxon>Bacteria</taxon>
        <taxon>Bacillati</taxon>
        <taxon>Actinomycetota</taxon>
        <taxon>Actinomycetes</taxon>
        <taxon>Kitasatosporales</taxon>
        <taxon>Streptomycetaceae</taxon>
        <taxon>Streptomyces</taxon>
    </lineage>
</organism>
<accession>A0A7H8NGQ5</accession>
<sequence>MPTYGYGKNPRSTKGSLPVSTSTTLLPATARPVTEACGWLSSDHCATPVLDLLKTLGWSVVDTPEANVHATSPDGRAYVGWLPEDPDAWQRRVVWRVRVQPTEGGPWEQEFGFDTPAEAVAGFIAALVAHH</sequence>
<reference evidence="3 4" key="1">
    <citation type="submission" date="2020-06" db="EMBL/GenBank/DDBJ databases">
        <title>Genome mining for natural products.</title>
        <authorList>
            <person name="Zhang B."/>
            <person name="Shi J."/>
            <person name="Ge H."/>
        </authorList>
    </citation>
    <scope>NUCLEOTIDE SEQUENCE [LARGE SCALE GENOMIC DNA]</scope>
    <source>
        <strain evidence="3 4">NA00687</strain>
    </source>
</reference>
<evidence type="ECO:0000313" key="3">
    <source>
        <dbReference type="EMBL" id="QKW53586.1"/>
    </source>
</evidence>
<proteinExistence type="predicted"/>
<dbReference type="InterPro" id="IPR005523">
    <property type="entry name" value="DUF317_SPDY"/>
</dbReference>
<dbReference type="AlphaFoldDB" id="A0A7H8NGQ5"/>
<gene>
    <name evidence="3" type="ORF">HUT08_33095</name>
</gene>
<feature type="region of interest" description="Disordered" evidence="1">
    <location>
        <begin position="1"/>
        <end position="20"/>
    </location>
</feature>